<dbReference type="Proteomes" id="UP000290407">
    <property type="component" value="Unassembled WGS sequence"/>
</dbReference>
<dbReference type="AlphaFoldDB" id="A0A4Q2UH44"/>
<dbReference type="SMART" id="SM01234">
    <property type="entry name" value="Haemolytic"/>
    <property type="match status" value="1"/>
</dbReference>
<keyword evidence="2" id="KW-1185">Reference proteome</keyword>
<dbReference type="EMBL" id="SBLB01000005">
    <property type="protein sequence ID" value="RYC68356.1"/>
    <property type="molecule type" value="Genomic_DNA"/>
</dbReference>
<comment type="caution">
    <text evidence="1">The sequence shown here is derived from an EMBL/GenBank/DDBJ whole genome shotgun (WGS) entry which is preliminary data.</text>
</comment>
<dbReference type="Pfam" id="PF01809">
    <property type="entry name" value="YidD"/>
    <property type="match status" value="1"/>
</dbReference>
<dbReference type="NCBIfam" id="TIGR00278">
    <property type="entry name" value="membrane protein insertion efficiency factor YidD"/>
    <property type="match status" value="1"/>
</dbReference>
<reference evidence="1 2" key="1">
    <citation type="submission" date="2019-01" db="EMBL/GenBank/DDBJ databases">
        <title>Spirosoma flava sp. nov., a propanil-degrading bacterium isolated from herbicide-contaminated soil.</title>
        <authorList>
            <person name="Zhang L."/>
            <person name="Jiang J.-D."/>
        </authorList>
    </citation>
    <scope>NUCLEOTIDE SEQUENCE [LARGE SCALE GENOMIC DNA]</scope>
    <source>
        <strain evidence="1 2">TY50</strain>
    </source>
</reference>
<dbReference type="PANTHER" id="PTHR33383:SF1">
    <property type="entry name" value="MEMBRANE PROTEIN INSERTION EFFICIENCY FACTOR-RELATED"/>
    <property type="match status" value="1"/>
</dbReference>
<dbReference type="RefSeq" id="WP_077923028.1">
    <property type="nucleotide sequence ID" value="NZ_SBLB01000005.1"/>
</dbReference>
<sequence>MNRWLSGLVVALGVTIGSRAQTPVSDLQLLADRDFQNSAVFAQYRRAGNSQRPVQYRQRSWVARYNPVSLVLKGSLLGYQRLMSQQLARNCPYQITCSNFSKLAIERYGLVKGVFMSADRIMRCNRIGLLDVPAVDLNPADGTIIDSLSRYQ</sequence>
<dbReference type="InterPro" id="IPR002696">
    <property type="entry name" value="Membr_insert_effic_factor_YidD"/>
</dbReference>
<proteinExistence type="predicted"/>
<evidence type="ECO:0000313" key="1">
    <source>
        <dbReference type="EMBL" id="RYC68356.1"/>
    </source>
</evidence>
<protein>
    <submittedName>
        <fullName evidence="1">Membrane protein insertion efficiency factor YidD</fullName>
    </submittedName>
</protein>
<organism evidence="1 2">
    <name type="scientific">Spirosoma sordidisoli</name>
    <dbReference type="NCBI Taxonomy" id="2502893"/>
    <lineage>
        <taxon>Bacteria</taxon>
        <taxon>Pseudomonadati</taxon>
        <taxon>Bacteroidota</taxon>
        <taxon>Cytophagia</taxon>
        <taxon>Cytophagales</taxon>
        <taxon>Cytophagaceae</taxon>
        <taxon>Spirosoma</taxon>
    </lineage>
</organism>
<dbReference type="PANTHER" id="PTHR33383">
    <property type="entry name" value="MEMBRANE PROTEIN INSERTION EFFICIENCY FACTOR-RELATED"/>
    <property type="match status" value="1"/>
</dbReference>
<gene>
    <name evidence="1" type="primary">yidD</name>
    <name evidence="1" type="ORF">EQG79_18510</name>
</gene>
<accession>A0A4Q2UH44</accession>
<name>A0A4Q2UH44_9BACT</name>
<evidence type="ECO:0000313" key="2">
    <source>
        <dbReference type="Proteomes" id="UP000290407"/>
    </source>
</evidence>